<accession>A0ABV8GK74</accession>
<protein>
    <submittedName>
        <fullName evidence="1">Uncharacterized protein</fullName>
    </submittedName>
</protein>
<name>A0ABV8GK74_9ACTN</name>
<keyword evidence="2" id="KW-1185">Reference proteome</keyword>
<gene>
    <name evidence="1" type="ORF">ACFOY2_39125</name>
</gene>
<organism evidence="1 2">
    <name type="scientific">Nonomuraea purpurea</name>
    <dbReference type="NCBI Taxonomy" id="1849276"/>
    <lineage>
        <taxon>Bacteria</taxon>
        <taxon>Bacillati</taxon>
        <taxon>Actinomycetota</taxon>
        <taxon>Actinomycetes</taxon>
        <taxon>Streptosporangiales</taxon>
        <taxon>Streptosporangiaceae</taxon>
        <taxon>Nonomuraea</taxon>
    </lineage>
</organism>
<sequence>MTALADLSHAGPDITLSEANARLWDERLDCRRFLILSGQVWI</sequence>
<dbReference type="EMBL" id="JBHSBI010000026">
    <property type="protein sequence ID" value="MFC4013294.1"/>
    <property type="molecule type" value="Genomic_DNA"/>
</dbReference>
<reference evidence="2" key="1">
    <citation type="journal article" date="2019" name="Int. J. Syst. Evol. Microbiol.">
        <title>The Global Catalogue of Microorganisms (GCM) 10K type strain sequencing project: providing services to taxonomists for standard genome sequencing and annotation.</title>
        <authorList>
            <consortium name="The Broad Institute Genomics Platform"/>
            <consortium name="The Broad Institute Genome Sequencing Center for Infectious Disease"/>
            <person name="Wu L."/>
            <person name="Ma J."/>
        </authorList>
    </citation>
    <scope>NUCLEOTIDE SEQUENCE [LARGE SCALE GENOMIC DNA]</scope>
    <source>
        <strain evidence="2">TBRC 1276</strain>
    </source>
</reference>
<evidence type="ECO:0000313" key="1">
    <source>
        <dbReference type="EMBL" id="MFC4013294.1"/>
    </source>
</evidence>
<proteinExistence type="predicted"/>
<dbReference type="Proteomes" id="UP001595851">
    <property type="component" value="Unassembled WGS sequence"/>
</dbReference>
<evidence type="ECO:0000313" key="2">
    <source>
        <dbReference type="Proteomes" id="UP001595851"/>
    </source>
</evidence>
<comment type="caution">
    <text evidence="1">The sequence shown here is derived from an EMBL/GenBank/DDBJ whole genome shotgun (WGS) entry which is preliminary data.</text>
</comment>
<dbReference type="RefSeq" id="WP_379533167.1">
    <property type="nucleotide sequence ID" value="NZ_JBHSBI010000026.1"/>
</dbReference>